<dbReference type="EMBL" id="VCAU01000013">
    <property type="protein sequence ID" value="KAF9892358.1"/>
    <property type="molecule type" value="Genomic_DNA"/>
</dbReference>
<dbReference type="InterPro" id="IPR003719">
    <property type="entry name" value="Phenazine_PhzF-like"/>
</dbReference>
<dbReference type="PANTHER" id="PTHR13774:SF32">
    <property type="entry name" value="ANTISENSE-ENHANCING SEQUENCE 1"/>
    <property type="match status" value="1"/>
</dbReference>
<reference evidence="2" key="1">
    <citation type="journal article" date="2019" name="Beilstein J. Org. Chem.">
        <title>Nanangenines: drimane sesquiterpenoids as the dominant metabolite cohort of a novel Australian fungus, Aspergillus nanangensis.</title>
        <authorList>
            <person name="Lacey H.J."/>
            <person name="Gilchrist C.L.M."/>
            <person name="Crombie A."/>
            <person name="Kalaitzis J.A."/>
            <person name="Vuong D."/>
            <person name="Rutledge P.J."/>
            <person name="Turner P."/>
            <person name="Pitt J.I."/>
            <person name="Lacey E."/>
            <person name="Chooi Y.H."/>
            <person name="Piggott A.M."/>
        </authorList>
    </citation>
    <scope>NUCLEOTIDE SEQUENCE</scope>
    <source>
        <strain evidence="2">MST-FP2251</strain>
    </source>
</reference>
<gene>
    <name evidence="2" type="ORF">FE257_002135</name>
</gene>
<name>A0AAD4CTW5_ASPNN</name>
<accession>A0AAD4CTW5</accession>
<feature type="active site" evidence="1">
    <location>
        <position position="52"/>
    </location>
</feature>
<dbReference type="PIRSF" id="PIRSF016184">
    <property type="entry name" value="PhzC_PhzF"/>
    <property type="match status" value="1"/>
</dbReference>
<evidence type="ECO:0000256" key="1">
    <source>
        <dbReference type="PIRSR" id="PIRSR016184-1"/>
    </source>
</evidence>
<evidence type="ECO:0008006" key="4">
    <source>
        <dbReference type="Google" id="ProtNLM"/>
    </source>
</evidence>
<keyword evidence="3" id="KW-1185">Reference proteome</keyword>
<dbReference type="AlphaFoldDB" id="A0AAD4CTW5"/>
<protein>
    <recommendedName>
        <fullName evidence="4">Phenazine biosynthesis-like protein</fullName>
    </recommendedName>
</protein>
<dbReference type="PANTHER" id="PTHR13774">
    <property type="entry name" value="PHENAZINE BIOSYNTHESIS PROTEIN"/>
    <property type="match status" value="1"/>
</dbReference>
<dbReference type="Pfam" id="PF02567">
    <property type="entry name" value="PhzC-PhzF"/>
    <property type="match status" value="2"/>
</dbReference>
<evidence type="ECO:0000313" key="2">
    <source>
        <dbReference type="EMBL" id="KAF9892358.1"/>
    </source>
</evidence>
<dbReference type="SUPFAM" id="SSF54506">
    <property type="entry name" value="Diaminopimelate epimerase-like"/>
    <property type="match status" value="1"/>
</dbReference>
<dbReference type="GO" id="GO:0005737">
    <property type="term" value="C:cytoplasm"/>
    <property type="evidence" value="ECO:0007669"/>
    <property type="project" value="TreeGrafter"/>
</dbReference>
<proteinExistence type="predicted"/>
<dbReference type="Proteomes" id="UP001194746">
    <property type="component" value="Unassembled WGS sequence"/>
</dbReference>
<organism evidence="2 3">
    <name type="scientific">Aspergillus nanangensis</name>
    <dbReference type="NCBI Taxonomy" id="2582783"/>
    <lineage>
        <taxon>Eukaryota</taxon>
        <taxon>Fungi</taxon>
        <taxon>Dikarya</taxon>
        <taxon>Ascomycota</taxon>
        <taxon>Pezizomycotina</taxon>
        <taxon>Eurotiomycetes</taxon>
        <taxon>Eurotiomycetidae</taxon>
        <taxon>Eurotiales</taxon>
        <taxon>Aspergillaceae</taxon>
        <taxon>Aspergillus</taxon>
        <taxon>Aspergillus subgen. Circumdati</taxon>
    </lineage>
</organism>
<dbReference type="GO" id="GO:0016853">
    <property type="term" value="F:isomerase activity"/>
    <property type="evidence" value="ECO:0007669"/>
    <property type="project" value="TreeGrafter"/>
</dbReference>
<sequence length="293" mass="31809">MAQQVNFVTLDVFTSKPYSGNPLAVVFLPEPGVSKISQSQKLTIAKQFNLSETVFLHPASWFQYLSPNQQDKGEVECLVTKSGDIPISLQSGSAGNSVVAQIAHNVRLHAKGYPLRELLRLHGSLAPYLADRKANDVSFPVFSVVNGMSQIHIELPSLEALSAVTASNGGEMVDEESGYLDEGWRNGHCVLYFYVPGVYDEQRGTKVIRTRMILGNLEDPATGSAASGLVAYLAMKEGSAGTYKHHIVQGVEMGRRSDIGIEIVINGKSQVERLDLKGAVVQVAEGNIRIPQE</sequence>
<reference evidence="2" key="2">
    <citation type="submission" date="2020-02" db="EMBL/GenBank/DDBJ databases">
        <authorList>
            <person name="Gilchrist C.L.M."/>
            <person name="Chooi Y.-H."/>
        </authorList>
    </citation>
    <scope>NUCLEOTIDE SEQUENCE</scope>
    <source>
        <strain evidence="2">MST-FP2251</strain>
    </source>
</reference>
<comment type="caution">
    <text evidence="2">The sequence shown here is derived from an EMBL/GenBank/DDBJ whole genome shotgun (WGS) entry which is preliminary data.</text>
</comment>
<evidence type="ECO:0000313" key="3">
    <source>
        <dbReference type="Proteomes" id="UP001194746"/>
    </source>
</evidence>
<dbReference type="Gene3D" id="3.10.310.10">
    <property type="entry name" value="Diaminopimelate Epimerase, Chain A, domain 1"/>
    <property type="match status" value="2"/>
</dbReference>